<dbReference type="Pfam" id="PF12833">
    <property type="entry name" value="HTH_18"/>
    <property type="match status" value="1"/>
</dbReference>
<dbReference type="AlphaFoldDB" id="A0A1H5C7F2"/>
<dbReference type="SUPFAM" id="SSF46689">
    <property type="entry name" value="Homeodomain-like"/>
    <property type="match status" value="2"/>
</dbReference>
<accession>A0A1H5C7F2</accession>
<evidence type="ECO:0000256" key="2">
    <source>
        <dbReference type="ARBA" id="ARBA00023163"/>
    </source>
</evidence>
<dbReference type="InterPro" id="IPR029062">
    <property type="entry name" value="Class_I_gatase-like"/>
</dbReference>
<dbReference type="InterPro" id="IPR002818">
    <property type="entry name" value="DJ-1/PfpI"/>
</dbReference>
<keyword evidence="6" id="KW-1185">Reference proteome</keyword>
<dbReference type="PROSITE" id="PS01124">
    <property type="entry name" value="HTH_ARAC_FAMILY_2"/>
    <property type="match status" value="1"/>
</dbReference>
<keyword evidence="2" id="KW-0804">Transcription</keyword>
<dbReference type="GO" id="GO:0003700">
    <property type="term" value="F:DNA-binding transcription factor activity"/>
    <property type="evidence" value="ECO:0007669"/>
    <property type="project" value="InterPro"/>
</dbReference>
<dbReference type="InterPro" id="IPR018060">
    <property type="entry name" value="HTH_AraC"/>
</dbReference>
<evidence type="ECO:0000313" key="5">
    <source>
        <dbReference type="EMBL" id="SED62733.1"/>
    </source>
</evidence>
<proteinExistence type="predicted"/>
<name>A0A1H5C7F2_STRMJ</name>
<sequence>MSVGTLPVPDLAQLLPRYGTFSDQKTRAAFLGLVGTIAAREPAQYATAHTFLSELVFDAAGDIPRLDDASASTRNAARKALLHAACESGPLTPSALTTALDLAFAPPTDAGLISGLGQLVRRLSTAHGAAPAAELLIRVIGAAVACQQGRAAENHLAKALRGAMDSVFDHGSPAVYRTLWEHLKEPGPEDDADHVVFPKRYALGLVSCAIRRVVRGNPPGSGSTCRPSEGATAHQDVDRRPAQRPVAGTHRARPELGAGRRDARAAGGRMSAVVVIEVNGCERRPVRSRESRRSPMSRKNHHVAVLVLEGAKPLDVGIPAQVFSNRPSMPYEVRVCGAAPGLVTGGDGLSYHVAEGLEAFEHADTVFIPGYREPATTEPPAAVVSALMAAHERGTRLAAISTGAFALAATGLLDGKRATTHWHYTKALAERHPLVRVDENVLFVDEGDVLTSAGAASGIDLCLHLVRRDQGVGLSNHVARRLVAAPYRSGGQAQYVPRSVPEPLGDLFASTREWALAHLAEPLTLEALARNARVSARTFSRRFVEDTGYTPMQWVLRARVDLARELLERTDLGVEQIADRVGLGTGANLRLHFHRILGTSPTEYRHTFSA</sequence>
<feature type="compositionally biased region" description="Basic and acidic residues" evidence="3">
    <location>
        <begin position="252"/>
        <end position="264"/>
    </location>
</feature>
<dbReference type="SMART" id="SM00342">
    <property type="entry name" value="HTH_ARAC"/>
    <property type="match status" value="1"/>
</dbReference>
<gene>
    <name evidence="5" type="ORF">SAMN04490356_9270</name>
</gene>
<dbReference type="Proteomes" id="UP000198609">
    <property type="component" value="Unassembled WGS sequence"/>
</dbReference>
<dbReference type="InterPro" id="IPR052158">
    <property type="entry name" value="INH-QAR"/>
</dbReference>
<keyword evidence="1" id="KW-0805">Transcription regulation</keyword>
<evidence type="ECO:0000256" key="1">
    <source>
        <dbReference type="ARBA" id="ARBA00023015"/>
    </source>
</evidence>
<dbReference type="Gene3D" id="1.10.10.60">
    <property type="entry name" value="Homeodomain-like"/>
    <property type="match status" value="1"/>
</dbReference>
<dbReference type="SUPFAM" id="SSF52317">
    <property type="entry name" value="Class I glutamine amidotransferase-like"/>
    <property type="match status" value="1"/>
</dbReference>
<keyword evidence="5" id="KW-0238">DNA-binding</keyword>
<feature type="domain" description="HTH araC/xylS-type" evidence="4">
    <location>
        <begin position="509"/>
        <end position="607"/>
    </location>
</feature>
<reference evidence="6" key="1">
    <citation type="submission" date="2016-10" db="EMBL/GenBank/DDBJ databases">
        <authorList>
            <person name="Varghese N."/>
            <person name="Submissions S."/>
        </authorList>
    </citation>
    <scope>NUCLEOTIDE SEQUENCE [LARGE SCALE GENOMIC DNA]</scope>
    <source>
        <strain evidence="6">DSM 40318</strain>
    </source>
</reference>
<dbReference type="EMBL" id="FNST01000002">
    <property type="protein sequence ID" value="SED62733.1"/>
    <property type="molecule type" value="Genomic_DNA"/>
</dbReference>
<protein>
    <submittedName>
        <fullName evidence="5">Transcriptional regulator GlxA family, contains an amidase domain and an AraC-type DNA-binding HTH domain</fullName>
    </submittedName>
</protein>
<evidence type="ECO:0000259" key="4">
    <source>
        <dbReference type="PROSITE" id="PS01124"/>
    </source>
</evidence>
<dbReference type="GO" id="GO:0043565">
    <property type="term" value="F:sequence-specific DNA binding"/>
    <property type="evidence" value="ECO:0007669"/>
    <property type="project" value="InterPro"/>
</dbReference>
<dbReference type="InterPro" id="IPR009057">
    <property type="entry name" value="Homeodomain-like_sf"/>
</dbReference>
<dbReference type="CDD" id="cd03137">
    <property type="entry name" value="GATase1_AraC_1"/>
    <property type="match status" value="1"/>
</dbReference>
<organism evidence="5 6">
    <name type="scientific">Streptomyces melanosporofaciens</name>
    <dbReference type="NCBI Taxonomy" id="67327"/>
    <lineage>
        <taxon>Bacteria</taxon>
        <taxon>Bacillati</taxon>
        <taxon>Actinomycetota</taxon>
        <taxon>Actinomycetes</taxon>
        <taxon>Kitasatosporales</taxon>
        <taxon>Streptomycetaceae</taxon>
        <taxon>Streptomyces</taxon>
        <taxon>Streptomyces violaceusniger group</taxon>
    </lineage>
</organism>
<dbReference type="PANTHER" id="PTHR43130">
    <property type="entry name" value="ARAC-FAMILY TRANSCRIPTIONAL REGULATOR"/>
    <property type="match status" value="1"/>
</dbReference>
<dbReference type="Gene3D" id="3.40.50.880">
    <property type="match status" value="1"/>
</dbReference>
<dbReference type="Pfam" id="PF01965">
    <property type="entry name" value="DJ-1_PfpI"/>
    <property type="match status" value="1"/>
</dbReference>
<dbReference type="PANTHER" id="PTHR43130:SF3">
    <property type="entry name" value="HTH-TYPE TRANSCRIPTIONAL REGULATOR RV1931C"/>
    <property type="match status" value="1"/>
</dbReference>
<feature type="region of interest" description="Disordered" evidence="3">
    <location>
        <begin position="216"/>
        <end position="264"/>
    </location>
</feature>
<evidence type="ECO:0000256" key="3">
    <source>
        <dbReference type="SAM" id="MobiDB-lite"/>
    </source>
</evidence>
<evidence type="ECO:0000313" key="6">
    <source>
        <dbReference type="Proteomes" id="UP000198609"/>
    </source>
</evidence>